<dbReference type="InterPro" id="IPR051396">
    <property type="entry name" value="Bact_Antivir_Def_Nuclease"/>
</dbReference>
<dbReference type="SUPFAM" id="SSF52540">
    <property type="entry name" value="P-loop containing nucleoside triphosphate hydrolases"/>
    <property type="match status" value="1"/>
</dbReference>
<dbReference type="Pfam" id="PF13175">
    <property type="entry name" value="AAA_15"/>
    <property type="match status" value="1"/>
</dbReference>
<dbReference type="InterPro" id="IPR027417">
    <property type="entry name" value="P-loop_NTPase"/>
</dbReference>
<dbReference type="GO" id="GO:0016887">
    <property type="term" value="F:ATP hydrolysis activity"/>
    <property type="evidence" value="ECO:0007669"/>
    <property type="project" value="InterPro"/>
</dbReference>
<dbReference type="PANTHER" id="PTHR43581">
    <property type="entry name" value="ATP/GTP PHOSPHATASE"/>
    <property type="match status" value="1"/>
</dbReference>
<dbReference type="GO" id="GO:0005524">
    <property type="term" value="F:ATP binding"/>
    <property type="evidence" value="ECO:0007669"/>
    <property type="project" value="InterPro"/>
</dbReference>
<dbReference type="KEGG" id="tcx:Tcr_1005"/>
<dbReference type="InterPro" id="IPR041685">
    <property type="entry name" value="AAA_GajA/Old/RecF-like"/>
</dbReference>
<evidence type="ECO:0000313" key="2">
    <source>
        <dbReference type="EMBL" id="ABB41600.1"/>
    </source>
</evidence>
<accession>Q31GX3</accession>
<dbReference type="eggNOG" id="COG1106">
    <property type="taxonomic scope" value="Bacteria"/>
</dbReference>
<gene>
    <name evidence="2" type="ordered locus">Tcr_1005</name>
</gene>
<dbReference type="Gene3D" id="3.40.50.300">
    <property type="entry name" value="P-loop containing nucleotide triphosphate hydrolases"/>
    <property type="match status" value="1"/>
</dbReference>
<feature type="domain" description="Endonuclease GajA/Old nuclease/RecF-like AAA" evidence="1">
    <location>
        <begin position="65"/>
        <end position="345"/>
    </location>
</feature>
<evidence type="ECO:0000259" key="1">
    <source>
        <dbReference type="Pfam" id="PF13175"/>
    </source>
</evidence>
<reference evidence="2" key="1">
    <citation type="submission" date="2006-07" db="EMBL/GenBank/DDBJ databases">
        <title>Complete sequence of Thiomicrospira crunogena XCL-2.</title>
        <authorList>
            <consortium name="US DOE Joint Genome Institute"/>
            <person name="Copeland A."/>
            <person name="Lucas S."/>
            <person name="Lapidus A."/>
            <person name="Barry K."/>
            <person name="Detter J.C."/>
            <person name="Glavina del Rio T."/>
            <person name="Hammon N."/>
            <person name="Israni S."/>
            <person name="Dalin E."/>
            <person name="Tice H."/>
            <person name="Pitluck S."/>
            <person name="Chain P."/>
            <person name="Malfatti S."/>
            <person name="Shin M."/>
            <person name="Vergez L."/>
            <person name="Schmutz J."/>
            <person name="Larimer F."/>
            <person name="Land M."/>
            <person name="Hauser L."/>
            <person name="Kyrpides N."/>
            <person name="Lykidis A."/>
            <person name="Scott K.M."/>
            <person name="Sievert S."/>
            <person name="Kerfeld C."/>
            <person name="Freyermuth S."/>
            <person name="Dobrinski K."/>
            <person name="Boller A."/>
            <person name="Fitzpatrick K."/>
            <person name="Thoma P."/>
            <person name="Moore J."/>
            <person name="Richardson P."/>
        </authorList>
    </citation>
    <scope>NUCLEOTIDE SEQUENCE</scope>
    <source>
        <strain evidence="2">XCL-2</strain>
    </source>
</reference>
<dbReference type="AlphaFoldDB" id="Q31GX3"/>
<proteinExistence type="predicted"/>
<dbReference type="HOGENOM" id="CLU_053347_1_0_6"/>
<name>Q31GX3_HYDCU</name>
<dbReference type="OrthoDB" id="9815944at2"/>
<dbReference type="PANTHER" id="PTHR43581:SF2">
    <property type="entry name" value="EXCINUCLEASE ATPASE SUBUNIT"/>
    <property type="match status" value="1"/>
</dbReference>
<organism evidence="2">
    <name type="scientific">Hydrogenovibrio crunogenus (strain DSM 25203 / XCL-2)</name>
    <name type="common">Thiomicrospira crunogena</name>
    <dbReference type="NCBI Taxonomy" id="317025"/>
    <lineage>
        <taxon>Bacteria</taxon>
        <taxon>Pseudomonadati</taxon>
        <taxon>Pseudomonadota</taxon>
        <taxon>Gammaproteobacteria</taxon>
        <taxon>Thiotrichales</taxon>
        <taxon>Piscirickettsiaceae</taxon>
        <taxon>Hydrogenovibrio</taxon>
    </lineage>
</organism>
<sequence>MEEKIHITDFLVIKNAELEIKQINVLIGPQANGKSVIAKLLYFFQGISTEFLKGIRSQLSKRELDKAIIDKFESYFPKYAWDGTGFSIVYTINDIQIEIHGQAKNKTKTKLSLKYSEELKKLYTAKKRIFLEKINDNQLEEEPLRGRGASEASIYRQHILVPLRTSKYSDFFSDPIFIPASRSFFANLQKNIFTFLSSNVDIDPFLTDFGSFYERAKALFKEDIFIRNSNDKQLIKNLYKAAEKVINGEYEYKDKQDWIISTKGKRTNLANASSGQQESLPMLIVLCVLPILKNPNLPKAQALTFIEEPEAHLFPSAQSLIVSIITELSSTFDLKFFITSHSPYILSALNNCILGSEVLGKNEKSTERFQQINNGSGAPLDFEKVSAYTIMDGKTINIIDSEYKMIGAEMLDEVSDHFQDVMNNLLNME</sequence>
<protein>
    <recommendedName>
        <fullName evidence="1">Endonuclease GajA/Old nuclease/RecF-like AAA domain-containing protein</fullName>
    </recommendedName>
</protein>
<dbReference type="EMBL" id="CP000109">
    <property type="protein sequence ID" value="ABB41600.1"/>
    <property type="molecule type" value="Genomic_DNA"/>
</dbReference>